<dbReference type="AlphaFoldDB" id="A0A3N4A8W8"/>
<dbReference type="EC" id="3.5.1.115" evidence="2"/>
<sequence length="357" mass="39652">MGPAASTAARRLVAPPRRSQQTSVTAAPDRFDRGLDPRRSPFVPSYPDLRLLAVHAHPDDESSKGAGTMSHYRGLGVDVMVATNTGGERGDILNAAMEGVPHAERDLPGYRRDEMRRAAEALDIKHRWMGFMDSGLPEGDPLPPLPAGCFALQPVEIAAAPLVKLIREFRPHVILTYDENGGYPHPDHIQTHNVSMHAWQTAGDPTKYPDLGEPWQPLKLYYDKAFNTERFIALHEAMTERGLESPFAERIARIMETQDAEGNKAVLGAHPTTTKIFCPESFSVREEALRCHETQVAPDSLFFAVSPEFQAAAWPWEDYVLAESRVDSPVPETCLFAGIVDEVRPDPDYAPQPDWQI</sequence>
<organism evidence="4 5">
    <name type="scientific">Kocuria soli</name>
    <dbReference type="NCBI Taxonomy" id="2485125"/>
    <lineage>
        <taxon>Bacteria</taxon>
        <taxon>Bacillati</taxon>
        <taxon>Actinomycetota</taxon>
        <taxon>Actinomycetes</taxon>
        <taxon>Micrococcales</taxon>
        <taxon>Micrococcaceae</taxon>
        <taxon>Kocuria</taxon>
    </lineage>
</organism>
<evidence type="ECO:0000256" key="3">
    <source>
        <dbReference type="SAM" id="MobiDB-lite"/>
    </source>
</evidence>
<dbReference type="GO" id="GO:0010127">
    <property type="term" value="P:mycothiol-dependent detoxification"/>
    <property type="evidence" value="ECO:0007669"/>
    <property type="project" value="UniProtKB-UniRule"/>
</dbReference>
<dbReference type="Gene3D" id="3.40.50.10320">
    <property type="entry name" value="LmbE-like"/>
    <property type="match status" value="1"/>
</dbReference>
<feature type="region of interest" description="Disordered" evidence="3">
    <location>
        <begin position="1"/>
        <end position="42"/>
    </location>
</feature>
<dbReference type="GO" id="GO:0010126">
    <property type="term" value="P:mycothiol metabolic process"/>
    <property type="evidence" value="ECO:0007669"/>
    <property type="project" value="UniProtKB-UniRule"/>
</dbReference>
<keyword evidence="5" id="KW-1185">Reference proteome</keyword>
<dbReference type="InterPro" id="IPR003737">
    <property type="entry name" value="GlcNAc_PI_deacetylase-related"/>
</dbReference>
<dbReference type="InterPro" id="IPR024078">
    <property type="entry name" value="LmbE-like_dom_sf"/>
</dbReference>
<dbReference type="GO" id="GO:0016811">
    <property type="term" value="F:hydrolase activity, acting on carbon-nitrogen (but not peptide) bonds, in linear amides"/>
    <property type="evidence" value="ECO:0007669"/>
    <property type="project" value="TreeGrafter"/>
</dbReference>
<accession>A0A3N4A8W8</accession>
<comment type="caution">
    <text evidence="4">The sequence shown here is derived from an EMBL/GenBank/DDBJ whole genome shotgun (WGS) entry which is preliminary data.</text>
</comment>
<dbReference type="Pfam" id="PF02585">
    <property type="entry name" value="PIG-L"/>
    <property type="match status" value="1"/>
</dbReference>
<feature type="binding site" evidence="2">
    <location>
        <position position="188"/>
    </location>
    <ligand>
        <name>Zn(2+)</name>
        <dbReference type="ChEBI" id="CHEBI:29105"/>
    </ligand>
</feature>
<proteinExistence type="inferred from homology"/>
<keyword evidence="2" id="KW-0378">Hydrolase</keyword>
<dbReference type="SUPFAM" id="SSF102588">
    <property type="entry name" value="LmbE-like"/>
    <property type="match status" value="1"/>
</dbReference>
<gene>
    <name evidence="2 4" type="primary">mca</name>
    <name evidence="4" type="ORF">EDL96_11875</name>
</gene>
<dbReference type="NCBIfam" id="TIGR03446">
    <property type="entry name" value="mycothiol_Mca"/>
    <property type="match status" value="1"/>
</dbReference>
<comment type="function">
    <text evidence="2">A mycothiol (MSH, N-acetylcysteinyl-glucosaminyl-inositol) S-conjugate amidase, it recycles conjugated MSH to the N-acetyl cysteine conjugate (AcCys S-conjugate, a mercapturic acid) and the MSH precursor. Involved in MSH-dependent detoxification of a number of alkylating agents and antibiotics.</text>
</comment>
<evidence type="ECO:0000256" key="2">
    <source>
        <dbReference type="HAMAP-Rule" id="MF_01482"/>
    </source>
</evidence>
<name>A0A3N4A8W8_9MICC</name>
<keyword evidence="2" id="KW-0479">Metal-binding</keyword>
<comment type="subunit">
    <text evidence="2">Monomer.</text>
</comment>
<keyword evidence="1 2" id="KW-0862">Zinc</keyword>
<evidence type="ECO:0000313" key="5">
    <source>
        <dbReference type="Proteomes" id="UP000270616"/>
    </source>
</evidence>
<evidence type="ECO:0000256" key="1">
    <source>
        <dbReference type="ARBA" id="ARBA00022833"/>
    </source>
</evidence>
<dbReference type="PANTHER" id="PTHR12993:SF11">
    <property type="entry name" value="N-ACETYLGLUCOSAMINYL-PHOSPHATIDYLINOSITOL DE-N-ACETYLASE"/>
    <property type="match status" value="1"/>
</dbReference>
<reference evidence="4 5" key="1">
    <citation type="submission" date="2018-10" db="EMBL/GenBank/DDBJ databases">
        <title>Kocuria sp. M5W7-7, whole genome shotgun sequence.</title>
        <authorList>
            <person name="Tuo L."/>
        </authorList>
    </citation>
    <scope>NUCLEOTIDE SEQUENCE [LARGE SCALE GENOMIC DNA]</scope>
    <source>
        <strain evidence="4 5">M5W7-7</strain>
    </source>
</reference>
<dbReference type="HAMAP" id="MF_01482">
    <property type="entry name" value="Mca"/>
    <property type="match status" value="1"/>
</dbReference>
<comment type="similarity">
    <text evidence="2">Belongs to the MshB deacetylase family. Mca subfamily.</text>
</comment>
<feature type="binding site" evidence="2">
    <location>
        <position position="57"/>
    </location>
    <ligand>
        <name>Zn(2+)</name>
        <dbReference type="ChEBI" id="CHEBI:29105"/>
    </ligand>
</feature>
<protein>
    <recommendedName>
        <fullName evidence="2">Mycothiol S-conjugate amidase</fullName>
        <ecNumber evidence="2">3.5.1.115</ecNumber>
    </recommendedName>
</protein>
<feature type="compositionally biased region" description="Basic and acidic residues" evidence="3">
    <location>
        <begin position="29"/>
        <end position="39"/>
    </location>
</feature>
<dbReference type="InterPro" id="IPR017811">
    <property type="entry name" value="Mca"/>
</dbReference>
<dbReference type="OrthoDB" id="158614at2"/>
<comment type="cofactor">
    <cofactor evidence="2">
        <name>Zn(2+)</name>
        <dbReference type="ChEBI" id="CHEBI:29105"/>
    </cofactor>
    <text evidence="2">Binds 1 zinc ion per subunit.</text>
</comment>
<dbReference type="EMBL" id="RKMF01000016">
    <property type="protein sequence ID" value="ROZ61974.1"/>
    <property type="molecule type" value="Genomic_DNA"/>
</dbReference>
<evidence type="ECO:0000313" key="4">
    <source>
        <dbReference type="EMBL" id="ROZ61974.1"/>
    </source>
</evidence>
<comment type="catalytic activity">
    <reaction evidence="2">
        <text>mycothiol S-conjugate + H2O = an N-acetyl-L-cysteine-S-conjugate + 1D-myo-inositol 2-amino-2-deoxy-alpha-D-glucopyranoside</text>
        <dbReference type="Rhea" id="RHEA:36543"/>
        <dbReference type="ChEBI" id="CHEBI:15377"/>
        <dbReference type="ChEBI" id="CHEBI:58718"/>
        <dbReference type="ChEBI" id="CHEBI:58886"/>
        <dbReference type="ChEBI" id="CHEBI:59633"/>
        <dbReference type="EC" id="3.5.1.115"/>
    </reaction>
</comment>
<dbReference type="PANTHER" id="PTHR12993">
    <property type="entry name" value="N-ACETYLGLUCOSAMINYL-PHOSPHATIDYLINOSITOL DE-N-ACETYLASE-RELATED"/>
    <property type="match status" value="1"/>
</dbReference>
<feature type="binding site" evidence="2">
    <location>
        <position position="60"/>
    </location>
    <ligand>
        <name>Zn(2+)</name>
        <dbReference type="ChEBI" id="CHEBI:29105"/>
    </ligand>
</feature>
<dbReference type="Proteomes" id="UP000270616">
    <property type="component" value="Unassembled WGS sequence"/>
</dbReference>
<dbReference type="GO" id="GO:0008270">
    <property type="term" value="F:zinc ion binding"/>
    <property type="evidence" value="ECO:0007669"/>
    <property type="project" value="UniProtKB-UniRule"/>
</dbReference>